<organism evidence="2 3">
    <name type="scientific">Kribbella kalugense</name>
    <dbReference type="NCBI Taxonomy" id="2512221"/>
    <lineage>
        <taxon>Bacteria</taxon>
        <taxon>Bacillati</taxon>
        <taxon>Actinomycetota</taxon>
        <taxon>Actinomycetes</taxon>
        <taxon>Propionibacteriales</taxon>
        <taxon>Kribbellaceae</taxon>
        <taxon>Kribbella</taxon>
    </lineage>
</organism>
<protein>
    <submittedName>
        <fullName evidence="2">Uncharacterized protein</fullName>
    </submittedName>
</protein>
<evidence type="ECO:0000313" key="3">
    <source>
        <dbReference type="Proteomes" id="UP000295447"/>
    </source>
</evidence>
<dbReference type="AlphaFoldDB" id="A0A4R7ZDW0"/>
<evidence type="ECO:0000313" key="2">
    <source>
        <dbReference type="EMBL" id="TDW15783.1"/>
    </source>
</evidence>
<name>A0A4R7ZDW0_9ACTN</name>
<sequence length="47" mass="5412">MTSPYEDDEPLLPEQTRDDDPRTWGESDFGSNDDDDRILNEVPPHHG</sequence>
<feature type="compositionally biased region" description="Acidic residues" evidence="1">
    <location>
        <begin position="1"/>
        <end position="11"/>
    </location>
</feature>
<feature type="region of interest" description="Disordered" evidence="1">
    <location>
        <begin position="1"/>
        <end position="47"/>
    </location>
</feature>
<evidence type="ECO:0000256" key="1">
    <source>
        <dbReference type="SAM" id="MobiDB-lite"/>
    </source>
</evidence>
<gene>
    <name evidence="2" type="ORF">EV650_7276</name>
</gene>
<dbReference type="EMBL" id="SODF01000003">
    <property type="protein sequence ID" value="TDW15783.1"/>
    <property type="molecule type" value="Genomic_DNA"/>
</dbReference>
<dbReference type="RefSeq" id="WP_166678393.1">
    <property type="nucleotide sequence ID" value="NZ_SODF01000003.1"/>
</dbReference>
<dbReference type="Proteomes" id="UP000295447">
    <property type="component" value="Unassembled WGS sequence"/>
</dbReference>
<feature type="compositionally biased region" description="Basic and acidic residues" evidence="1">
    <location>
        <begin position="15"/>
        <end position="25"/>
    </location>
</feature>
<comment type="caution">
    <text evidence="2">The sequence shown here is derived from an EMBL/GenBank/DDBJ whole genome shotgun (WGS) entry which is preliminary data.</text>
</comment>
<proteinExistence type="predicted"/>
<accession>A0A4R7ZDW0</accession>
<reference evidence="2 3" key="1">
    <citation type="submission" date="2019-03" db="EMBL/GenBank/DDBJ databases">
        <title>Genomic Encyclopedia of Type Strains, Phase III (KMG-III): the genomes of soil and plant-associated and newly described type strains.</title>
        <authorList>
            <person name="Whitman W."/>
        </authorList>
    </citation>
    <scope>NUCLEOTIDE SEQUENCE [LARGE SCALE GENOMIC DNA]</scope>
    <source>
        <strain evidence="2 3">VKM Ac-2570</strain>
    </source>
</reference>
<keyword evidence="3" id="KW-1185">Reference proteome</keyword>